<comment type="caution">
    <text evidence="1">The sequence shown here is derived from an EMBL/GenBank/DDBJ whole genome shotgun (WGS) entry which is preliminary data.</text>
</comment>
<sequence>DIKFIQPPPELALKSVQVYASWNKNSRNISTINEMVSMLQTLSSFRR</sequence>
<dbReference type="EMBL" id="AALOUC010000089">
    <property type="protein sequence ID" value="EDB8291154.1"/>
    <property type="molecule type" value="Genomic_DNA"/>
</dbReference>
<evidence type="ECO:0000313" key="1">
    <source>
        <dbReference type="EMBL" id="EDB8291154.1"/>
    </source>
</evidence>
<name>A0A627HS09_SALET</name>
<reference evidence="1" key="1">
    <citation type="submission" date="2018-07" db="EMBL/GenBank/DDBJ databases">
        <authorList>
            <consortium name="NARMS: The National Antimicrobial Resistance Monitoring System"/>
        </authorList>
    </citation>
    <scope>NUCLEOTIDE SEQUENCE</scope>
    <source>
        <strain evidence="1">CVM N56557</strain>
    </source>
</reference>
<organism evidence="1">
    <name type="scientific">Salmonella enterica subsp. enterica serovar Kentucky</name>
    <dbReference type="NCBI Taxonomy" id="192955"/>
    <lineage>
        <taxon>Bacteria</taxon>
        <taxon>Pseudomonadati</taxon>
        <taxon>Pseudomonadota</taxon>
        <taxon>Gammaproteobacteria</taxon>
        <taxon>Enterobacterales</taxon>
        <taxon>Enterobacteriaceae</taxon>
        <taxon>Salmonella</taxon>
    </lineage>
</organism>
<protein>
    <submittedName>
        <fullName evidence="1">LysR family transcriptional regulator</fullName>
    </submittedName>
</protein>
<dbReference type="AlphaFoldDB" id="A0A627HS09"/>
<gene>
    <name evidence="1" type="ORF">BCO88_23470</name>
</gene>
<feature type="non-terminal residue" evidence="1">
    <location>
        <position position="1"/>
    </location>
</feature>
<proteinExistence type="predicted"/>
<accession>A0A627HS09</accession>